<dbReference type="GO" id="GO:0010467">
    <property type="term" value="P:gene expression"/>
    <property type="evidence" value="ECO:0007669"/>
    <property type="project" value="UniProtKB-ARBA"/>
</dbReference>
<dbReference type="Gene3D" id="4.10.520.10">
    <property type="entry name" value="IHF-like DNA-binding proteins"/>
    <property type="match status" value="1"/>
</dbReference>
<reference evidence="5 6" key="1">
    <citation type="journal article" date="2016" name="Antonie Van Leeuwenhoek">
        <title>Bacillus depressus sp. nov., isolated from soil of a sunflower field.</title>
        <authorList>
            <person name="Wei X."/>
            <person name="Xin D."/>
            <person name="Xin Y."/>
            <person name="Zhang H."/>
            <person name="Wang T."/>
            <person name="Zhang J."/>
        </authorList>
    </citation>
    <scope>NUCLEOTIDE SEQUENCE [LARGE SCALE GENOMIC DNA]</scope>
    <source>
        <strain evidence="5 6">BZ1</strain>
    </source>
</reference>
<name>A0A6L3VA46_9BACI</name>
<keyword evidence="6" id="KW-1185">Reference proteome</keyword>
<dbReference type="InterPro" id="IPR000119">
    <property type="entry name" value="Hist_DNA-bd"/>
</dbReference>
<accession>A0A6L3VA46</accession>
<dbReference type="SUPFAM" id="SSF47729">
    <property type="entry name" value="IHF-like DNA-binding proteins"/>
    <property type="match status" value="1"/>
</dbReference>
<dbReference type="PANTHER" id="PTHR33175:SF3">
    <property type="entry name" value="DNA-BINDING PROTEIN HU-BETA"/>
    <property type="match status" value="1"/>
</dbReference>
<dbReference type="GO" id="GO:0042802">
    <property type="term" value="F:identical protein binding"/>
    <property type="evidence" value="ECO:0007669"/>
    <property type="project" value="UniProtKB-ARBA"/>
</dbReference>
<dbReference type="GO" id="GO:0003677">
    <property type="term" value="F:DNA binding"/>
    <property type="evidence" value="ECO:0007669"/>
    <property type="project" value="UniProtKB-KW"/>
</dbReference>
<dbReference type="Pfam" id="PF00216">
    <property type="entry name" value="Bac_DNA_binding"/>
    <property type="match status" value="1"/>
</dbReference>
<dbReference type="GO" id="GO:1990103">
    <property type="term" value="C:DnaA-HU complex"/>
    <property type="evidence" value="ECO:0007669"/>
    <property type="project" value="UniProtKB-ARBA"/>
</dbReference>
<evidence type="ECO:0000313" key="5">
    <source>
        <dbReference type="EMBL" id="KAB2334885.1"/>
    </source>
</evidence>
<dbReference type="InterPro" id="IPR020816">
    <property type="entry name" value="Histone-like_DNA-bd_CS"/>
</dbReference>
<comment type="similarity">
    <text evidence="1 4">Belongs to the bacterial histone-like protein family.</text>
</comment>
<dbReference type="EMBL" id="WBOS01000005">
    <property type="protein sequence ID" value="KAB2334885.1"/>
    <property type="molecule type" value="Genomic_DNA"/>
</dbReference>
<gene>
    <name evidence="5" type="ORF">F7731_14100</name>
</gene>
<protein>
    <submittedName>
        <fullName evidence="5">HU family DNA-binding protein</fullName>
    </submittedName>
</protein>
<dbReference type="GO" id="GO:0030527">
    <property type="term" value="F:structural constituent of chromatin"/>
    <property type="evidence" value="ECO:0007669"/>
    <property type="project" value="InterPro"/>
</dbReference>
<evidence type="ECO:0000256" key="2">
    <source>
        <dbReference type="ARBA" id="ARBA00023067"/>
    </source>
</evidence>
<dbReference type="OrthoDB" id="9799835at2"/>
<dbReference type="RefSeq" id="WP_151535427.1">
    <property type="nucleotide sequence ID" value="NZ_WBOS01000005.1"/>
</dbReference>
<sequence length="90" mass="9855">MNKTELVKAVSTQTELTIKDAGNVVDAILETITNTLAKEERIQLIGFGTFEVRERSARKGRNPQTGEEIEIAASKAPAFKPGKELKEAVK</sequence>
<dbReference type="PROSITE" id="PS00045">
    <property type="entry name" value="HISTONE_LIKE"/>
    <property type="match status" value="1"/>
</dbReference>
<comment type="caution">
    <text evidence="5">The sequence shown here is derived from an EMBL/GenBank/DDBJ whole genome shotgun (WGS) entry which is preliminary data.</text>
</comment>
<dbReference type="GO" id="GO:0030261">
    <property type="term" value="P:chromosome condensation"/>
    <property type="evidence" value="ECO:0007669"/>
    <property type="project" value="UniProtKB-KW"/>
</dbReference>
<dbReference type="PANTHER" id="PTHR33175">
    <property type="entry name" value="DNA-BINDING PROTEIN HU"/>
    <property type="match status" value="1"/>
</dbReference>
<dbReference type="Proteomes" id="UP000481030">
    <property type="component" value="Unassembled WGS sequence"/>
</dbReference>
<dbReference type="GO" id="GO:0006270">
    <property type="term" value="P:DNA replication initiation"/>
    <property type="evidence" value="ECO:0007669"/>
    <property type="project" value="UniProtKB-ARBA"/>
</dbReference>
<evidence type="ECO:0000256" key="4">
    <source>
        <dbReference type="RuleBase" id="RU003939"/>
    </source>
</evidence>
<dbReference type="FunFam" id="4.10.520.10:FF:000001">
    <property type="entry name" value="DNA-binding protein HU"/>
    <property type="match status" value="1"/>
</dbReference>
<dbReference type="SMART" id="SM00411">
    <property type="entry name" value="BHL"/>
    <property type="match status" value="1"/>
</dbReference>
<dbReference type="AlphaFoldDB" id="A0A6L3VA46"/>
<dbReference type="GO" id="GO:1990178">
    <property type="term" value="C:HU-DNA complex"/>
    <property type="evidence" value="ECO:0007669"/>
    <property type="project" value="UniProtKB-ARBA"/>
</dbReference>
<evidence type="ECO:0000256" key="1">
    <source>
        <dbReference type="ARBA" id="ARBA00010529"/>
    </source>
</evidence>
<organism evidence="5 6">
    <name type="scientific">Cytobacillus depressus</name>
    <dbReference type="NCBI Taxonomy" id="1602942"/>
    <lineage>
        <taxon>Bacteria</taxon>
        <taxon>Bacillati</taxon>
        <taxon>Bacillota</taxon>
        <taxon>Bacilli</taxon>
        <taxon>Bacillales</taxon>
        <taxon>Bacillaceae</taxon>
        <taxon>Cytobacillus</taxon>
    </lineage>
</organism>
<evidence type="ECO:0000313" key="6">
    <source>
        <dbReference type="Proteomes" id="UP000481030"/>
    </source>
</evidence>
<dbReference type="InterPro" id="IPR010992">
    <property type="entry name" value="IHF-like_DNA-bd_dom_sf"/>
</dbReference>
<evidence type="ECO:0000256" key="3">
    <source>
        <dbReference type="ARBA" id="ARBA00023125"/>
    </source>
</evidence>
<proteinExistence type="inferred from homology"/>
<dbReference type="CDD" id="cd13831">
    <property type="entry name" value="HU"/>
    <property type="match status" value="1"/>
</dbReference>
<dbReference type="PRINTS" id="PR01727">
    <property type="entry name" value="DNABINDINGHU"/>
</dbReference>
<keyword evidence="2" id="KW-0226">DNA condensation</keyword>
<keyword evidence="3 5" id="KW-0238">DNA-binding</keyword>
<dbReference type="GO" id="GO:0005829">
    <property type="term" value="C:cytosol"/>
    <property type="evidence" value="ECO:0007669"/>
    <property type="project" value="TreeGrafter"/>
</dbReference>